<reference evidence="2" key="1">
    <citation type="submission" date="2019-11" db="UniProtKB">
        <authorList>
            <consortium name="WormBaseParasite"/>
        </authorList>
    </citation>
    <scope>IDENTIFICATION</scope>
</reference>
<name>A0A5K3FTT3_MESCO</name>
<dbReference type="AlphaFoldDB" id="A0A5K3FTT3"/>
<feature type="chain" id="PRO_5024398475" evidence="1">
    <location>
        <begin position="19"/>
        <end position="67"/>
    </location>
</feature>
<dbReference type="WBParaSite" id="MCU_009948-RA">
    <property type="protein sequence ID" value="MCU_009948-RA"/>
    <property type="gene ID" value="MCU_009948"/>
</dbReference>
<feature type="signal peptide" evidence="1">
    <location>
        <begin position="1"/>
        <end position="18"/>
    </location>
</feature>
<keyword evidence="1" id="KW-0732">Signal</keyword>
<protein>
    <submittedName>
        <fullName evidence="2">Secreted protein</fullName>
    </submittedName>
</protein>
<sequence length="67" mass="7252">MKLILVFCLLLHEGGLTSVFISSPQLSQSDTCEHLRSAIDPILPKGCMPCKQGVACETPCALFKPAY</sequence>
<evidence type="ECO:0000313" key="2">
    <source>
        <dbReference type="WBParaSite" id="MCU_009948-RA"/>
    </source>
</evidence>
<proteinExistence type="predicted"/>
<accession>A0A5K3FTT3</accession>
<organism evidence="2">
    <name type="scientific">Mesocestoides corti</name>
    <name type="common">Flatworm</name>
    <dbReference type="NCBI Taxonomy" id="53468"/>
    <lineage>
        <taxon>Eukaryota</taxon>
        <taxon>Metazoa</taxon>
        <taxon>Spiralia</taxon>
        <taxon>Lophotrochozoa</taxon>
        <taxon>Platyhelminthes</taxon>
        <taxon>Cestoda</taxon>
        <taxon>Eucestoda</taxon>
        <taxon>Cyclophyllidea</taxon>
        <taxon>Mesocestoididae</taxon>
        <taxon>Mesocestoides</taxon>
    </lineage>
</organism>
<evidence type="ECO:0000256" key="1">
    <source>
        <dbReference type="SAM" id="SignalP"/>
    </source>
</evidence>